<feature type="region of interest" description="Disordered" evidence="1">
    <location>
        <begin position="145"/>
        <end position="173"/>
    </location>
</feature>
<proteinExistence type="predicted"/>
<dbReference type="SUPFAM" id="SSF89260">
    <property type="entry name" value="Collagen-binding domain"/>
    <property type="match status" value="2"/>
</dbReference>
<gene>
    <name evidence="3" type="ORF">BRE01_11550</name>
</gene>
<dbReference type="PANTHER" id="PTHR11440">
    <property type="entry name" value="LECITHIN-CHOLESTEROL ACYLTRANSFERASE-RELATED"/>
    <property type="match status" value="1"/>
</dbReference>
<protein>
    <recommendedName>
        <fullName evidence="2">Peptidase C-terminal archaeal/bacterial domain-containing protein</fullName>
    </recommendedName>
</protein>
<dbReference type="Pfam" id="PF02450">
    <property type="entry name" value="LCAT"/>
    <property type="match status" value="1"/>
</dbReference>
<evidence type="ECO:0000259" key="2">
    <source>
        <dbReference type="Pfam" id="PF04151"/>
    </source>
</evidence>
<dbReference type="EMBL" id="BJON01000004">
    <property type="protein sequence ID" value="GED67453.1"/>
    <property type="molecule type" value="Genomic_DNA"/>
</dbReference>
<dbReference type="RefSeq" id="WP_236700065.1">
    <property type="nucleotide sequence ID" value="NZ_BJON01000004.1"/>
</dbReference>
<accession>A0ABQ0THU0</accession>
<dbReference type="Gene3D" id="2.60.120.380">
    <property type="match status" value="2"/>
</dbReference>
<dbReference type="InterPro" id="IPR029058">
    <property type="entry name" value="AB_hydrolase_fold"/>
</dbReference>
<comment type="caution">
    <text evidence="3">The sequence shown here is derived from an EMBL/GenBank/DDBJ whole genome shotgun (WGS) entry which is preliminary data.</text>
</comment>
<evidence type="ECO:0000313" key="3">
    <source>
        <dbReference type="EMBL" id="GED67453.1"/>
    </source>
</evidence>
<feature type="domain" description="Peptidase C-terminal archaeal/bacterial" evidence="2">
    <location>
        <begin position="359"/>
        <end position="424"/>
    </location>
</feature>
<dbReference type="Pfam" id="PF04151">
    <property type="entry name" value="PPC"/>
    <property type="match status" value="1"/>
</dbReference>
<dbReference type="Proteomes" id="UP000319578">
    <property type="component" value="Unassembled WGS sequence"/>
</dbReference>
<dbReference type="InterPro" id="IPR007280">
    <property type="entry name" value="Peptidase_C_arc/bac"/>
</dbReference>
<sequence>MRNTVKRALFLVLMLVLCWGNSAPLGWAEKSHSIVEEVWAWVENGELRIQAALASTQPKILLTVIQDDEKKSLTLREESRLSVAINPSSTGPLSVQLRLSSQEKPIGDWQLTVPETVNVSDKGLTIREESWDKKAAKKEEAIELIANENADEELNRDTDENGDGTEGNEQQGSIQEWADDFYDEFTVEDKSNEAALRSRAVIFELEPNDTFGKADWLFDGKDGRGRIAKSGDVDMWKIKATKDGMMNVSLREIPHGQDYNLYVYNAEQEEMGKSEKSGNSDESVEGIAIEKNKWYYVKVSGNGNSYHKDFYYVIRADVLADQENGKVDEYEPNNTIQTAYELPSDYSASLIGNLHSRTDVDFYRFSFSLASTLFIDLKDMPEGMDIDLYLLDESGKELAKSEKPKNANEQIIFNTNPGTYLIKVMASKRSGFTPNSYKLTAVAKTIPVILIPGIGGSRLEAEEGGKTTEIWLGLGDSLVGINDPKHRRLLSLEPIRPNSVDVGPREQGVTIYPERADEGFSAIEYLSYSPLDPVRNMTEQYYSMVKKLEKTGYRKHRTIFAMPYDWRYSSTKNSTYLKEKIDLALQRSGARQVHLVVHSMGGLLVRETLLSNVSYQSKVNRIVYMGTPFLGSPRAYQAIRFGYNFSIPWMAEDTGRIISEYAPAVYELLPSKKYFETVSFLKKNRNDLYTYDEFLQDKKVQLAYAPLVKQGGLLHEKWENKTINVPQYSIIGTGQPTFLGYWFDAYHNEWAPYYDTGLGDGTVPYISANYAQKDIKKRYYVAGEHAKLPTIPEVIEQVTQLLKGEEKVQPGLRNAATRKANYLYYVISQEDRDFPRITFTKSGRTMTLDPEEREISEDLSIEYHNRIAVIRVLDDEEIEFASPAPQVDKPTPRYFIDRFSSDDSKAYQETGRRYILDEAGLTEVSNEEAA</sequence>
<dbReference type="Gene3D" id="3.40.50.1820">
    <property type="entry name" value="alpha/beta hydrolase"/>
    <property type="match status" value="1"/>
</dbReference>
<keyword evidence="4" id="KW-1185">Reference proteome</keyword>
<dbReference type="SUPFAM" id="SSF53474">
    <property type="entry name" value="alpha/beta-Hydrolases"/>
    <property type="match status" value="1"/>
</dbReference>
<dbReference type="InterPro" id="IPR003386">
    <property type="entry name" value="LACT/PDAT_acylTrfase"/>
</dbReference>
<name>A0ABQ0THU0_9BACL</name>
<organism evidence="3 4">
    <name type="scientific">Brevibacillus reuszeri</name>
    <dbReference type="NCBI Taxonomy" id="54915"/>
    <lineage>
        <taxon>Bacteria</taxon>
        <taxon>Bacillati</taxon>
        <taxon>Bacillota</taxon>
        <taxon>Bacilli</taxon>
        <taxon>Bacillales</taxon>
        <taxon>Paenibacillaceae</taxon>
        <taxon>Brevibacillus</taxon>
    </lineage>
</organism>
<evidence type="ECO:0000313" key="4">
    <source>
        <dbReference type="Proteomes" id="UP000319578"/>
    </source>
</evidence>
<reference evidence="3 4" key="1">
    <citation type="submission" date="2019-06" db="EMBL/GenBank/DDBJ databases">
        <title>Whole genome shotgun sequence of Brevibacillus reuszeri NBRC 15719.</title>
        <authorList>
            <person name="Hosoyama A."/>
            <person name="Uohara A."/>
            <person name="Ohji S."/>
            <person name="Ichikawa N."/>
        </authorList>
    </citation>
    <scope>NUCLEOTIDE SEQUENCE [LARGE SCALE GENOMIC DNA]</scope>
    <source>
        <strain evidence="3 4">NBRC 15719</strain>
    </source>
</reference>
<evidence type="ECO:0000256" key="1">
    <source>
        <dbReference type="SAM" id="MobiDB-lite"/>
    </source>
</evidence>